<proteinExistence type="predicted"/>
<gene>
    <name evidence="2" type="ORF">HNR05_001895</name>
</gene>
<evidence type="ECO:0000256" key="1">
    <source>
        <dbReference type="SAM" id="MobiDB-lite"/>
    </source>
</evidence>
<dbReference type="RefSeq" id="WP_179578761.1">
    <property type="nucleotide sequence ID" value="NZ_JACCFM010000001.1"/>
</dbReference>
<organism evidence="2 3">
    <name type="scientific">Glaciibacter psychrotolerans</name>
    <dbReference type="NCBI Taxonomy" id="670054"/>
    <lineage>
        <taxon>Bacteria</taxon>
        <taxon>Bacillati</taxon>
        <taxon>Actinomycetota</taxon>
        <taxon>Actinomycetes</taxon>
        <taxon>Micrococcales</taxon>
        <taxon>Microbacteriaceae</taxon>
        <taxon>Glaciibacter</taxon>
    </lineage>
</organism>
<accession>A0A7Z0J6N0</accession>
<keyword evidence="3" id="KW-1185">Reference proteome</keyword>
<comment type="caution">
    <text evidence="2">The sequence shown here is derived from an EMBL/GenBank/DDBJ whole genome shotgun (WGS) entry which is preliminary data.</text>
</comment>
<reference evidence="2 3" key="1">
    <citation type="submission" date="2020-07" db="EMBL/GenBank/DDBJ databases">
        <title>Sequencing the genomes of 1000 actinobacteria strains.</title>
        <authorList>
            <person name="Klenk H.-P."/>
        </authorList>
    </citation>
    <scope>NUCLEOTIDE SEQUENCE [LARGE SCALE GENOMIC DNA]</scope>
    <source>
        <strain evidence="2 3">LI1</strain>
    </source>
</reference>
<feature type="compositionally biased region" description="Basic and acidic residues" evidence="1">
    <location>
        <begin position="1"/>
        <end position="17"/>
    </location>
</feature>
<dbReference type="AlphaFoldDB" id="A0A7Z0J6N0"/>
<feature type="region of interest" description="Disordered" evidence="1">
    <location>
        <begin position="1"/>
        <end position="22"/>
    </location>
</feature>
<evidence type="ECO:0000313" key="3">
    <source>
        <dbReference type="Proteomes" id="UP000537260"/>
    </source>
</evidence>
<dbReference type="Proteomes" id="UP000537260">
    <property type="component" value="Unassembled WGS sequence"/>
</dbReference>
<dbReference type="EMBL" id="JACCFM010000001">
    <property type="protein sequence ID" value="NYJ20104.1"/>
    <property type="molecule type" value="Genomic_DNA"/>
</dbReference>
<sequence>MADNGEHGDEREHEAFKLDSFSVDQRIQTGQSHGAAEDSAGYVIRTAVAVTEVLIAV</sequence>
<evidence type="ECO:0000313" key="2">
    <source>
        <dbReference type="EMBL" id="NYJ20104.1"/>
    </source>
</evidence>
<name>A0A7Z0J6N0_9MICO</name>
<protein>
    <submittedName>
        <fullName evidence="2">Uncharacterized protein</fullName>
    </submittedName>
</protein>